<feature type="non-terminal residue" evidence="2">
    <location>
        <position position="1"/>
    </location>
</feature>
<protein>
    <submittedName>
        <fullName evidence="2">Uncharacterized protein</fullName>
    </submittedName>
</protein>
<evidence type="ECO:0000313" key="2">
    <source>
        <dbReference type="EMBL" id="GMS90884.1"/>
    </source>
</evidence>
<reference evidence="2" key="1">
    <citation type="submission" date="2023-10" db="EMBL/GenBank/DDBJ databases">
        <title>Genome assembly of Pristionchus species.</title>
        <authorList>
            <person name="Yoshida K."/>
            <person name="Sommer R.J."/>
        </authorList>
    </citation>
    <scope>NUCLEOTIDE SEQUENCE</scope>
    <source>
        <strain evidence="2">RS0144</strain>
    </source>
</reference>
<gene>
    <name evidence="2" type="ORF">PENTCL1PPCAC_13059</name>
</gene>
<feature type="compositionally biased region" description="Basic residues" evidence="1">
    <location>
        <begin position="73"/>
        <end position="82"/>
    </location>
</feature>
<comment type="caution">
    <text evidence="2">The sequence shown here is derived from an EMBL/GenBank/DDBJ whole genome shotgun (WGS) entry which is preliminary data.</text>
</comment>
<sequence length="105" mass="12742">VSGVNRHLQSIDNHAQGRRRRRSQWRRRSRPGRSRQPRWWRRRSQVGRHAYWRSSRIPSGQRHGSSHLPFRRDSRHSRRCSCRRSGASQQGRRRAHLQARVISHR</sequence>
<accession>A0AAV5TAV5</accession>
<dbReference type="AlphaFoldDB" id="A0AAV5TAV5"/>
<evidence type="ECO:0000313" key="3">
    <source>
        <dbReference type="Proteomes" id="UP001432027"/>
    </source>
</evidence>
<proteinExistence type="predicted"/>
<dbReference type="Proteomes" id="UP001432027">
    <property type="component" value="Unassembled WGS sequence"/>
</dbReference>
<feature type="compositionally biased region" description="Basic residues" evidence="1">
    <location>
        <begin position="16"/>
        <end position="46"/>
    </location>
</feature>
<feature type="compositionally biased region" description="Basic residues" evidence="1">
    <location>
        <begin position="91"/>
        <end position="105"/>
    </location>
</feature>
<keyword evidence="3" id="KW-1185">Reference proteome</keyword>
<evidence type="ECO:0000256" key="1">
    <source>
        <dbReference type="SAM" id="MobiDB-lite"/>
    </source>
</evidence>
<feature type="region of interest" description="Disordered" evidence="1">
    <location>
        <begin position="1"/>
        <end position="105"/>
    </location>
</feature>
<dbReference type="EMBL" id="BTSX01000003">
    <property type="protein sequence ID" value="GMS90884.1"/>
    <property type="molecule type" value="Genomic_DNA"/>
</dbReference>
<name>A0AAV5TAV5_9BILA</name>
<organism evidence="2 3">
    <name type="scientific">Pristionchus entomophagus</name>
    <dbReference type="NCBI Taxonomy" id="358040"/>
    <lineage>
        <taxon>Eukaryota</taxon>
        <taxon>Metazoa</taxon>
        <taxon>Ecdysozoa</taxon>
        <taxon>Nematoda</taxon>
        <taxon>Chromadorea</taxon>
        <taxon>Rhabditida</taxon>
        <taxon>Rhabditina</taxon>
        <taxon>Diplogasteromorpha</taxon>
        <taxon>Diplogasteroidea</taxon>
        <taxon>Neodiplogasteridae</taxon>
        <taxon>Pristionchus</taxon>
    </lineage>
</organism>
<feature type="non-terminal residue" evidence="2">
    <location>
        <position position="105"/>
    </location>
</feature>